<sequence length="315" mass="34426">MAKGALIAGLAAAVCGAVGLVYFGKPKTLTSEELAAVYETPLPAPDGPLTVFHLGHSLVGRDMPAMLAQMAGHDYASQLGWGTPLRAHWNPDEPIQGFETENAHDRYRDAKDALASGSYDTFVLTEMVEIEAAIEYFESPLYLEKWVTAARDGNPDIRIFLYESWHDLNDPQGWLERLDADPERYWEGILIAQAMASAPDADPIYVIPAGRVFAELVRRIEAGEGVDGITSREHFFARFEDGSLDAIHVNDLGSYLVALTHFAVLYQRSPVGLPAQLNRADGTPAQAPSPLLARLMQQTVWDVVSQLPVTGIPAN</sequence>
<dbReference type="RefSeq" id="WP_085636795.1">
    <property type="nucleotide sequence ID" value="NZ_JFKC01000007.1"/>
</dbReference>
<proteinExistence type="predicted"/>
<keyword evidence="2" id="KW-1185">Reference proteome</keyword>
<dbReference type="EMBL" id="JFKC01000007">
    <property type="protein sequence ID" value="OSQ51090.1"/>
    <property type="molecule type" value="Genomic_DNA"/>
</dbReference>
<dbReference type="GO" id="GO:0016788">
    <property type="term" value="F:hydrolase activity, acting on ester bonds"/>
    <property type="evidence" value="ECO:0007669"/>
    <property type="project" value="UniProtKB-ARBA"/>
</dbReference>
<dbReference type="OrthoDB" id="8883291at2"/>
<evidence type="ECO:0000313" key="2">
    <source>
        <dbReference type="Proteomes" id="UP000193926"/>
    </source>
</evidence>
<dbReference type="Gene3D" id="3.40.50.1110">
    <property type="entry name" value="SGNH hydrolase"/>
    <property type="match status" value="1"/>
</dbReference>
<dbReference type="Proteomes" id="UP000193926">
    <property type="component" value="Unassembled WGS sequence"/>
</dbReference>
<evidence type="ECO:0008006" key="3">
    <source>
        <dbReference type="Google" id="ProtNLM"/>
    </source>
</evidence>
<dbReference type="STRING" id="1123756.MGEO_10270"/>
<protein>
    <recommendedName>
        <fullName evidence="3">SGNH/GDSL hydrolase family protein</fullName>
    </recommendedName>
</protein>
<name>A0A1X4NLF1_9RHOB</name>
<dbReference type="AlphaFoldDB" id="A0A1X4NLF1"/>
<comment type="caution">
    <text evidence="1">The sequence shown here is derived from an EMBL/GenBank/DDBJ whole genome shotgun (WGS) entry which is preliminary data.</text>
</comment>
<accession>A0A1X4NLF1</accession>
<dbReference type="InterPro" id="IPR036514">
    <property type="entry name" value="SGNH_hydro_sf"/>
</dbReference>
<organism evidence="1 2">
    <name type="scientific">Marivita geojedonensis</name>
    <dbReference type="NCBI Taxonomy" id="1123756"/>
    <lineage>
        <taxon>Bacteria</taxon>
        <taxon>Pseudomonadati</taxon>
        <taxon>Pseudomonadota</taxon>
        <taxon>Alphaproteobacteria</taxon>
        <taxon>Rhodobacterales</taxon>
        <taxon>Roseobacteraceae</taxon>
        <taxon>Marivita</taxon>
    </lineage>
</organism>
<evidence type="ECO:0000313" key="1">
    <source>
        <dbReference type="EMBL" id="OSQ51090.1"/>
    </source>
</evidence>
<gene>
    <name evidence="1" type="ORF">MGEO_10270</name>
</gene>
<reference evidence="1 2" key="1">
    <citation type="submission" date="2014-03" db="EMBL/GenBank/DDBJ databases">
        <title>The draft genome sequence of Marivita geojedonensis KCTC 23882.</title>
        <authorList>
            <person name="Lai Q."/>
            <person name="Shao Z."/>
        </authorList>
    </citation>
    <scope>NUCLEOTIDE SEQUENCE [LARGE SCALE GENOMIC DNA]</scope>
    <source>
        <strain evidence="1 2">DPG-138</strain>
    </source>
</reference>